<dbReference type="AlphaFoldDB" id="A0A1Q8Q4B7"/>
<evidence type="ECO:0000313" key="8">
    <source>
        <dbReference type="Proteomes" id="UP000185568"/>
    </source>
</evidence>
<gene>
    <name evidence="7" type="ORF">BTO30_11130</name>
</gene>
<dbReference type="GO" id="GO:0005524">
    <property type="term" value="F:ATP binding"/>
    <property type="evidence" value="ECO:0007669"/>
    <property type="project" value="UniProtKB-KW"/>
</dbReference>
<dbReference type="GO" id="GO:0016887">
    <property type="term" value="F:ATP hydrolysis activity"/>
    <property type="evidence" value="ECO:0007669"/>
    <property type="project" value="InterPro"/>
</dbReference>
<comment type="similarity">
    <text evidence="1">Belongs to the ABC transporter superfamily.</text>
</comment>
<organism evidence="7 8">
    <name type="scientific">Domibacillus antri</name>
    <dbReference type="NCBI Taxonomy" id="1714264"/>
    <lineage>
        <taxon>Bacteria</taxon>
        <taxon>Bacillati</taxon>
        <taxon>Bacillota</taxon>
        <taxon>Bacilli</taxon>
        <taxon>Bacillales</taxon>
        <taxon>Bacillaceae</taxon>
        <taxon>Domibacillus</taxon>
    </lineage>
</organism>
<dbReference type="Gene3D" id="3.40.50.300">
    <property type="entry name" value="P-loop containing nucleotide triphosphate hydrolases"/>
    <property type="match status" value="1"/>
</dbReference>
<evidence type="ECO:0000313" key="7">
    <source>
        <dbReference type="EMBL" id="OLN22121.1"/>
    </source>
</evidence>
<dbReference type="InterPro" id="IPR027417">
    <property type="entry name" value="P-loop_NTPase"/>
</dbReference>
<keyword evidence="3" id="KW-0547">Nucleotide-binding</keyword>
<dbReference type="InterPro" id="IPR017871">
    <property type="entry name" value="ABC_transporter-like_CS"/>
</dbReference>
<accession>A0A1Q8Q4B7</accession>
<reference evidence="7 8" key="1">
    <citation type="submission" date="2016-12" db="EMBL/GenBank/DDBJ databases">
        <title>Domibacillus antri genome sequencing.</title>
        <authorList>
            <person name="Verma A."/>
            <person name="Krishnamurthi S."/>
        </authorList>
    </citation>
    <scope>NUCLEOTIDE SEQUENCE [LARGE SCALE GENOMIC DNA]</scope>
    <source>
        <strain evidence="7 8">XD80</strain>
    </source>
</reference>
<dbReference type="GO" id="GO:0015658">
    <property type="term" value="F:branched-chain amino acid transmembrane transporter activity"/>
    <property type="evidence" value="ECO:0007669"/>
    <property type="project" value="TreeGrafter"/>
</dbReference>
<evidence type="ECO:0000259" key="6">
    <source>
        <dbReference type="PROSITE" id="PS50893"/>
    </source>
</evidence>
<feature type="domain" description="ABC transporter" evidence="6">
    <location>
        <begin position="2"/>
        <end position="230"/>
    </location>
</feature>
<dbReference type="SUPFAM" id="SSF52540">
    <property type="entry name" value="P-loop containing nucleoside triphosphate hydrolases"/>
    <property type="match status" value="1"/>
</dbReference>
<protein>
    <submittedName>
        <fullName evidence="7">ABC transporter ATP-binding protein</fullName>
    </submittedName>
</protein>
<dbReference type="InterPro" id="IPR003593">
    <property type="entry name" value="AAA+_ATPase"/>
</dbReference>
<dbReference type="CDD" id="cd03224">
    <property type="entry name" value="ABC_TM1139_LivF_branched"/>
    <property type="match status" value="1"/>
</dbReference>
<comment type="caution">
    <text evidence="7">The sequence shown here is derived from an EMBL/GenBank/DDBJ whole genome shotgun (WGS) entry which is preliminary data.</text>
</comment>
<keyword evidence="8" id="KW-1185">Reference proteome</keyword>
<dbReference type="PANTHER" id="PTHR43820">
    <property type="entry name" value="HIGH-AFFINITY BRANCHED-CHAIN AMINO ACID TRANSPORT ATP-BINDING PROTEIN LIVF"/>
    <property type="match status" value="1"/>
</dbReference>
<dbReference type="RefSeq" id="WP_075398809.1">
    <property type="nucleotide sequence ID" value="NZ_MSDU01000023.1"/>
</dbReference>
<evidence type="ECO:0000256" key="2">
    <source>
        <dbReference type="ARBA" id="ARBA00022448"/>
    </source>
</evidence>
<keyword evidence="4 7" id="KW-0067">ATP-binding</keyword>
<dbReference type="STRING" id="1714264.BTO30_11130"/>
<dbReference type="InterPro" id="IPR052156">
    <property type="entry name" value="BCAA_Transport_ATP-bd_LivF"/>
</dbReference>
<dbReference type="InterPro" id="IPR003439">
    <property type="entry name" value="ABC_transporter-like_ATP-bd"/>
</dbReference>
<keyword evidence="5" id="KW-0029">Amino-acid transport</keyword>
<dbReference type="Pfam" id="PF00005">
    <property type="entry name" value="ABC_tran"/>
    <property type="match status" value="1"/>
</dbReference>
<name>A0A1Q8Q4B7_9BACI</name>
<dbReference type="Proteomes" id="UP000185568">
    <property type="component" value="Unassembled WGS sequence"/>
</dbReference>
<dbReference type="PROSITE" id="PS00211">
    <property type="entry name" value="ABC_TRANSPORTER_1"/>
    <property type="match status" value="1"/>
</dbReference>
<dbReference type="GO" id="GO:0015807">
    <property type="term" value="P:L-amino acid transport"/>
    <property type="evidence" value="ECO:0007669"/>
    <property type="project" value="TreeGrafter"/>
</dbReference>
<dbReference type="SMART" id="SM00382">
    <property type="entry name" value="AAA"/>
    <property type="match status" value="1"/>
</dbReference>
<dbReference type="OrthoDB" id="9776369at2"/>
<dbReference type="EMBL" id="MSDU01000023">
    <property type="protein sequence ID" value="OLN22121.1"/>
    <property type="molecule type" value="Genomic_DNA"/>
</dbReference>
<dbReference type="PROSITE" id="PS50893">
    <property type="entry name" value="ABC_TRANSPORTER_2"/>
    <property type="match status" value="1"/>
</dbReference>
<evidence type="ECO:0000256" key="3">
    <source>
        <dbReference type="ARBA" id="ARBA00022741"/>
    </source>
</evidence>
<evidence type="ECO:0000256" key="4">
    <source>
        <dbReference type="ARBA" id="ARBA00022840"/>
    </source>
</evidence>
<proteinExistence type="inferred from homology"/>
<sequence length="230" mass="25504">MLQVNELNTYYGESHILHNVSLTVKKGEVTVLLGRNGMGKTTTIHSIMGIVLPKQGKIVLEEKEVQMKPSFHVSKAGVALVPQGRRIFSNLTVKENLLTTHRPQENGWTIEKVYDMFPRLAERETSMGGNLSGGEQQMLSIGRALLTNPKVLLLDEPSEGLSPLMVGEIIKIIKQLKQQGLTMLLVEQNLLMAMDLADQIYILNKGKVVFHGASDDLDNNVKNKYLALSS</sequence>
<keyword evidence="2" id="KW-0813">Transport</keyword>
<evidence type="ECO:0000256" key="1">
    <source>
        <dbReference type="ARBA" id="ARBA00005417"/>
    </source>
</evidence>
<evidence type="ECO:0000256" key="5">
    <source>
        <dbReference type="ARBA" id="ARBA00022970"/>
    </source>
</evidence>
<dbReference type="PANTHER" id="PTHR43820:SF2">
    <property type="entry name" value="ABC TRANSPORTER ATP-BINDING PROTEIN"/>
    <property type="match status" value="1"/>
</dbReference>